<dbReference type="AlphaFoldDB" id="A0A1F5Z2R9"/>
<dbReference type="InterPro" id="IPR002831">
    <property type="entry name" value="Tscrpt_reg_TrmB_N"/>
</dbReference>
<reference evidence="2 3" key="1">
    <citation type="journal article" date="2016" name="Nat. Commun.">
        <title>Thousands of microbial genomes shed light on interconnected biogeochemical processes in an aquifer system.</title>
        <authorList>
            <person name="Anantharaman K."/>
            <person name="Brown C.T."/>
            <person name="Hug L.A."/>
            <person name="Sharon I."/>
            <person name="Castelle C.J."/>
            <person name="Probst A.J."/>
            <person name="Thomas B.C."/>
            <person name="Singh A."/>
            <person name="Wilkins M.J."/>
            <person name="Karaoz U."/>
            <person name="Brodie E.L."/>
            <person name="Williams K.H."/>
            <person name="Hubbard S.S."/>
            <person name="Banfield J.F."/>
        </authorList>
    </citation>
    <scope>NUCLEOTIDE SEQUENCE [LARGE SCALE GENOMIC DNA]</scope>
</reference>
<dbReference type="PANTHER" id="PTHR34293:SF1">
    <property type="entry name" value="HTH-TYPE TRANSCRIPTIONAL REGULATOR TRMBL2"/>
    <property type="match status" value="1"/>
</dbReference>
<evidence type="ECO:0000313" key="2">
    <source>
        <dbReference type="EMBL" id="OGG06759.1"/>
    </source>
</evidence>
<dbReference type="InterPro" id="IPR051797">
    <property type="entry name" value="TrmB-like"/>
</dbReference>
<proteinExistence type="predicted"/>
<dbReference type="EMBL" id="MFJG01000021">
    <property type="protein sequence ID" value="OGG06759.1"/>
    <property type="molecule type" value="Genomic_DNA"/>
</dbReference>
<evidence type="ECO:0000259" key="1">
    <source>
        <dbReference type="Pfam" id="PF01978"/>
    </source>
</evidence>
<dbReference type="InterPro" id="IPR036390">
    <property type="entry name" value="WH_DNA-bd_sf"/>
</dbReference>
<dbReference type="PANTHER" id="PTHR34293">
    <property type="entry name" value="HTH-TYPE TRANSCRIPTIONAL REGULATOR TRMBL2"/>
    <property type="match status" value="1"/>
</dbReference>
<dbReference type="STRING" id="1798377.A2872_00820"/>
<sequence length="260" mass="30482">MVDQKIIEFISKLGIGEEGARIYIVLTQKTGQSAQTIARKTAIPKTTVYRRLEELKKFEIVEEQVEEYKKVFTAAPPDLLNLLVIKREQEVKELRAQLPQITQLLAGQNKNFDPGTKVLFYRGVDGIQQMNWNALKTKGELCGYTYRAWEELVGENFVDKFLDDYSRLDFSIKEIYSDEFLKTRDYNKRPGGLWPRWQGRYIKPEILDINHQMDIYNDVVAIYNWHEGDIFGVEIHNQKVAKMQRQIFNVLWQLGKARSQ</sequence>
<organism evidence="2 3">
    <name type="scientific">Candidatus Gottesmanbacteria bacterium RIFCSPHIGHO2_01_FULL_42_12</name>
    <dbReference type="NCBI Taxonomy" id="1798377"/>
    <lineage>
        <taxon>Bacteria</taxon>
        <taxon>Candidatus Gottesmaniibacteriota</taxon>
    </lineage>
</organism>
<dbReference type="CDD" id="cd00090">
    <property type="entry name" value="HTH_ARSR"/>
    <property type="match status" value="1"/>
</dbReference>
<dbReference type="Pfam" id="PF01978">
    <property type="entry name" value="TrmB"/>
    <property type="match status" value="1"/>
</dbReference>
<dbReference type="InterPro" id="IPR036388">
    <property type="entry name" value="WH-like_DNA-bd_sf"/>
</dbReference>
<evidence type="ECO:0000313" key="3">
    <source>
        <dbReference type="Proteomes" id="UP000178681"/>
    </source>
</evidence>
<dbReference type="InterPro" id="IPR011991">
    <property type="entry name" value="ArsR-like_HTH"/>
</dbReference>
<dbReference type="Gene3D" id="1.10.10.10">
    <property type="entry name" value="Winged helix-like DNA-binding domain superfamily/Winged helix DNA-binding domain"/>
    <property type="match status" value="1"/>
</dbReference>
<dbReference type="Proteomes" id="UP000178681">
    <property type="component" value="Unassembled WGS sequence"/>
</dbReference>
<comment type="caution">
    <text evidence="2">The sequence shown here is derived from an EMBL/GenBank/DDBJ whole genome shotgun (WGS) entry which is preliminary data.</text>
</comment>
<accession>A0A1F5Z2R9</accession>
<gene>
    <name evidence="2" type="ORF">A2872_00820</name>
</gene>
<feature type="domain" description="Transcription regulator TrmB N-terminal" evidence="1">
    <location>
        <begin position="11"/>
        <end position="77"/>
    </location>
</feature>
<protein>
    <recommendedName>
        <fullName evidence="1">Transcription regulator TrmB N-terminal domain-containing protein</fullName>
    </recommendedName>
</protein>
<dbReference type="SUPFAM" id="SSF46785">
    <property type="entry name" value="Winged helix' DNA-binding domain"/>
    <property type="match status" value="1"/>
</dbReference>
<name>A0A1F5Z2R9_9BACT</name>